<dbReference type="PROSITE" id="PS01187">
    <property type="entry name" value="EGF_CA"/>
    <property type="match status" value="1"/>
</dbReference>
<reference evidence="19" key="1">
    <citation type="submission" date="2024-10" db="EMBL/GenBank/DDBJ databases">
        <authorList>
            <person name="Ryan C."/>
        </authorList>
    </citation>
    <scope>NUCLEOTIDE SEQUENCE [LARGE SCALE GENOMIC DNA]</scope>
</reference>
<protein>
    <recommendedName>
        <fullName evidence="18">Protein kinase domain-containing protein</fullName>
    </recommendedName>
</protein>
<dbReference type="InterPro" id="IPR017441">
    <property type="entry name" value="Protein_kinase_ATP_BS"/>
</dbReference>
<gene>
    <name evidence="19" type="ORF">URODEC1_LOCUS12303</name>
</gene>
<evidence type="ECO:0000256" key="14">
    <source>
        <dbReference type="ARBA" id="ARBA00023157"/>
    </source>
</evidence>
<dbReference type="PROSITE" id="PS00107">
    <property type="entry name" value="PROTEIN_KINASE_ATP"/>
    <property type="match status" value="1"/>
</dbReference>
<feature type="transmembrane region" description="Helical" evidence="17">
    <location>
        <begin position="381"/>
        <end position="402"/>
    </location>
</feature>
<proteinExistence type="predicted"/>
<dbReference type="InterPro" id="IPR025287">
    <property type="entry name" value="WAK_GUB"/>
</dbReference>
<dbReference type="AlphaFoldDB" id="A0ABC8WFU4"/>
<feature type="domain" description="Protein kinase" evidence="18">
    <location>
        <begin position="438"/>
        <end position="706"/>
    </location>
</feature>
<evidence type="ECO:0000256" key="9">
    <source>
        <dbReference type="ARBA" id="ARBA00022741"/>
    </source>
</evidence>
<evidence type="ECO:0000256" key="5">
    <source>
        <dbReference type="ARBA" id="ARBA00022536"/>
    </source>
</evidence>
<dbReference type="Pfam" id="PF07645">
    <property type="entry name" value="EGF_CA"/>
    <property type="match status" value="1"/>
</dbReference>
<evidence type="ECO:0000256" key="1">
    <source>
        <dbReference type="ARBA" id="ARBA00004162"/>
    </source>
</evidence>
<evidence type="ECO:0000256" key="4">
    <source>
        <dbReference type="ARBA" id="ARBA00022527"/>
    </source>
</evidence>
<dbReference type="Gene3D" id="2.10.25.10">
    <property type="entry name" value="Laminin"/>
    <property type="match status" value="1"/>
</dbReference>
<dbReference type="Proteomes" id="UP001497457">
    <property type="component" value="Chromosome 12b"/>
</dbReference>
<dbReference type="InterPro" id="IPR000742">
    <property type="entry name" value="EGF"/>
</dbReference>
<dbReference type="Pfam" id="PF13947">
    <property type="entry name" value="GUB_WAK_bind"/>
    <property type="match status" value="1"/>
</dbReference>
<dbReference type="GO" id="GO:0004674">
    <property type="term" value="F:protein serine/threonine kinase activity"/>
    <property type="evidence" value="ECO:0007669"/>
    <property type="project" value="UniProtKB-KW"/>
</dbReference>
<dbReference type="Gene3D" id="1.10.510.10">
    <property type="entry name" value="Transferase(Phosphotransferase) domain 1"/>
    <property type="match status" value="1"/>
</dbReference>
<dbReference type="PANTHER" id="PTHR27005:SF177">
    <property type="entry name" value="PROTEIN KINASE DOMAIN-CONTAINING PROTEIN"/>
    <property type="match status" value="1"/>
</dbReference>
<evidence type="ECO:0000313" key="20">
    <source>
        <dbReference type="Proteomes" id="UP001497457"/>
    </source>
</evidence>
<dbReference type="CDD" id="cd14066">
    <property type="entry name" value="STKc_IRAK"/>
    <property type="match status" value="1"/>
</dbReference>
<dbReference type="SMART" id="SM00220">
    <property type="entry name" value="S_TKc"/>
    <property type="match status" value="1"/>
</dbReference>
<dbReference type="InterPro" id="IPR011009">
    <property type="entry name" value="Kinase-like_dom_sf"/>
</dbReference>
<accession>A0ABC8WFU4</accession>
<keyword evidence="9 16" id="KW-0547">Nucleotide-binding</keyword>
<dbReference type="SUPFAM" id="SSF56112">
    <property type="entry name" value="Protein kinase-like (PK-like)"/>
    <property type="match status" value="1"/>
</dbReference>
<dbReference type="GO" id="GO:0005886">
    <property type="term" value="C:plasma membrane"/>
    <property type="evidence" value="ECO:0007669"/>
    <property type="project" value="UniProtKB-SubCell"/>
</dbReference>
<dbReference type="Pfam" id="PF07714">
    <property type="entry name" value="PK_Tyr_Ser-Thr"/>
    <property type="match status" value="1"/>
</dbReference>
<keyword evidence="10" id="KW-0418">Kinase</keyword>
<evidence type="ECO:0000256" key="7">
    <source>
        <dbReference type="ARBA" id="ARBA00022692"/>
    </source>
</evidence>
<dbReference type="InterPro" id="IPR049883">
    <property type="entry name" value="NOTCH1_EGF-like"/>
</dbReference>
<evidence type="ECO:0000256" key="8">
    <source>
        <dbReference type="ARBA" id="ARBA00022729"/>
    </source>
</evidence>
<keyword evidence="4" id="KW-0723">Serine/threonine-protein kinase</keyword>
<organism evidence="19 20">
    <name type="scientific">Urochloa decumbens</name>
    <dbReference type="NCBI Taxonomy" id="240449"/>
    <lineage>
        <taxon>Eukaryota</taxon>
        <taxon>Viridiplantae</taxon>
        <taxon>Streptophyta</taxon>
        <taxon>Embryophyta</taxon>
        <taxon>Tracheophyta</taxon>
        <taxon>Spermatophyta</taxon>
        <taxon>Magnoliopsida</taxon>
        <taxon>Liliopsida</taxon>
        <taxon>Poales</taxon>
        <taxon>Poaceae</taxon>
        <taxon>PACMAD clade</taxon>
        <taxon>Panicoideae</taxon>
        <taxon>Panicodae</taxon>
        <taxon>Paniceae</taxon>
        <taxon>Melinidinae</taxon>
        <taxon>Urochloa</taxon>
    </lineage>
</organism>
<dbReference type="SMART" id="SM00181">
    <property type="entry name" value="EGF"/>
    <property type="match status" value="2"/>
</dbReference>
<keyword evidence="6" id="KW-0808">Transferase</keyword>
<keyword evidence="12 17" id="KW-1133">Transmembrane helix</keyword>
<dbReference type="EMBL" id="OZ075122">
    <property type="protein sequence ID" value="CAL4906931.1"/>
    <property type="molecule type" value="Genomic_DNA"/>
</dbReference>
<feature type="binding site" evidence="16">
    <location>
        <position position="468"/>
    </location>
    <ligand>
        <name>ATP</name>
        <dbReference type="ChEBI" id="CHEBI:30616"/>
    </ligand>
</feature>
<name>A0ABC8WFU4_9POAL</name>
<keyword evidence="3" id="KW-1003">Cell membrane</keyword>
<evidence type="ECO:0000256" key="11">
    <source>
        <dbReference type="ARBA" id="ARBA00022840"/>
    </source>
</evidence>
<comment type="subcellular location">
    <subcellularLocation>
        <location evidence="1">Cell membrane</location>
        <topology evidence="1">Single-pass membrane protein</topology>
    </subcellularLocation>
    <subcellularLocation>
        <location evidence="2">Membrane</location>
        <topology evidence="2">Single-pass type I membrane protein</topology>
    </subcellularLocation>
</comment>
<evidence type="ECO:0000256" key="15">
    <source>
        <dbReference type="ARBA" id="ARBA00023180"/>
    </source>
</evidence>
<evidence type="ECO:0000259" key="18">
    <source>
        <dbReference type="PROSITE" id="PS50011"/>
    </source>
</evidence>
<keyword evidence="15" id="KW-0325">Glycoprotein</keyword>
<dbReference type="FunFam" id="1.10.510.10:FF:000468">
    <property type="entry name" value="PTI1-like tyrosine-protein kinase 3"/>
    <property type="match status" value="1"/>
</dbReference>
<dbReference type="PANTHER" id="PTHR27005">
    <property type="entry name" value="WALL-ASSOCIATED RECEPTOR KINASE-LIKE 21"/>
    <property type="match status" value="1"/>
</dbReference>
<dbReference type="Gene3D" id="3.30.200.20">
    <property type="entry name" value="Phosphorylase Kinase, domain 1"/>
    <property type="match status" value="1"/>
</dbReference>
<dbReference type="SMART" id="SM00179">
    <property type="entry name" value="EGF_CA"/>
    <property type="match status" value="1"/>
</dbReference>
<evidence type="ECO:0000256" key="10">
    <source>
        <dbReference type="ARBA" id="ARBA00022777"/>
    </source>
</evidence>
<keyword evidence="7 17" id="KW-0812">Transmembrane</keyword>
<dbReference type="InterPro" id="IPR018097">
    <property type="entry name" value="EGF_Ca-bd_CS"/>
</dbReference>
<keyword evidence="5" id="KW-0245">EGF-like domain</keyword>
<keyword evidence="11 16" id="KW-0067">ATP-binding</keyword>
<evidence type="ECO:0000313" key="19">
    <source>
        <dbReference type="EMBL" id="CAL4906931.1"/>
    </source>
</evidence>
<dbReference type="InterPro" id="IPR000719">
    <property type="entry name" value="Prot_kinase_dom"/>
</dbReference>
<evidence type="ECO:0000256" key="2">
    <source>
        <dbReference type="ARBA" id="ARBA00004479"/>
    </source>
</evidence>
<dbReference type="SUPFAM" id="SSF57196">
    <property type="entry name" value="EGF/Laminin"/>
    <property type="match status" value="1"/>
</dbReference>
<keyword evidence="13 17" id="KW-0472">Membrane</keyword>
<evidence type="ECO:0000256" key="12">
    <source>
        <dbReference type="ARBA" id="ARBA00022989"/>
    </source>
</evidence>
<evidence type="ECO:0000256" key="6">
    <source>
        <dbReference type="ARBA" id="ARBA00022679"/>
    </source>
</evidence>
<dbReference type="PROSITE" id="PS00108">
    <property type="entry name" value="PROTEIN_KINASE_ST"/>
    <property type="match status" value="1"/>
</dbReference>
<dbReference type="GO" id="GO:0005524">
    <property type="term" value="F:ATP binding"/>
    <property type="evidence" value="ECO:0007669"/>
    <property type="project" value="UniProtKB-UniRule"/>
</dbReference>
<evidence type="ECO:0000256" key="16">
    <source>
        <dbReference type="PROSITE-ProRule" id="PRU10141"/>
    </source>
</evidence>
<keyword evidence="14" id="KW-1015">Disulfide bond</keyword>
<evidence type="ECO:0000256" key="3">
    <source>
        <dbReference type="ARBA" id="ARBA00022475"/>
    </source>
</evidence>
<sequence length="708" mass="78746">MLLSSMGVMKLPLHEEFREPANHHQLISKRNKVMPSVLILLPCLLLVVASMAFGATTDGVSTSGCPDSCGGMAIQYPFGIGMGCFRKGFEIICDRRTNKPLLAGTTKPVPVNHLSIRTAEARVMLPVAWQCFNISDSVYAWSDGDVQFNLEEVYRISDTNNQLVVIGCNTLGYTQSQRSEGNDYDYGYYTGCMSYCNNSRSAMDGACAGVGCCRLDIPPGLTDNRMNFDEYTHKARLGFSPCDYAFLVDRHNYSFHTADLKMNINTMKPVWLDWAIRDNLTCNEAKKNVESYACVSPNSECRDSSNGLGYVCNCSMGYEGNPYIANGCTDINECESRQEYPCRGICRNTLGSYECKCPSGSHSVDPFNDPCNPNFPLAAKIAIGAISGFFIIALAVFVSLIAKEKRKMKDYFRKNGGPIIEEVNKIKLFRKKELEHILKTSNRIGQGGFGEVYKGYIRDENQPVAVKKPKIDVKLAGQFANEVIIQSRVLHKNIVKLIGCCLEVDVPILVYEYVPNGSLDRILHGRHRVPLSLDIRLQIATQSAKGLAYMHSEITTPILHGDVKPANILLDEDFVPKISDFGTSRMITVDENYASTIIGNWGYMDPEYVLTGLYTSKSDVYSFGVVLLELITRKKALDPDSNIILGNSLDIYTKKKRVIELIDPEIAAIGNTGIFHSLAEIIVQCLSIDVDQRPEMADVAERLQYLLK</sequence>
<dbReference type="InterPro" id="IPR001245">
    <property type="entry name" value="Ser-Thr/Tyr_kinase_cat_dom"/>
</dbReference>
<keyword evidence="20" id="KW-1185">Reference proteome</keyword>
<keyword evidence="8" id="KW-0732">Signal</keyword>
<dbReference type="PROSITE" id="PS50011">
    <property type="entry name" value="PROTEIN_KINASE_DOM"/>
    <property type="match status" value="1"/>
</dbReference>
<evidence type="ECO:0000256" key="17">
    <source>
        <dbReference type="SAM" id="Phobius"/>
    </source>
</evidence>
<evidence type="ECO:0000256" key="13">
    <source>
        <dbReference type="ARBA" id="ARBA00023136"/>
    </source>
</evidence>
<dbReference type="InterPro" id="IPR045274">
    <property type="entry name" value="WAK-like"/>
</dbReference>
<dbReference type="InterPro" id="IPR008271">
    <property type="entry name" value="Ser/Thr_kinase_AS"/>
</dbReference>
<dbReference type="CDD" id="cd00054">
    <property type="entry name" value="EGF_CA"/>
    <property type="match status" value="1"/>
</dbReference>
<dbReference type="InterPro" id="IPR001881">
    <property type="entry name" value="EGF-like_Ca-bd_dom"/>
</dbReference>